<dbReference type="PROSITE" id="PS50089">
    <property type="entry name" value="ZF_RING_2"/>
    <property type="match status" value="1"/>
</dbReference>
<dbReference type="Gene3D" id="3.40.50.150">
    <property type="entry name" value="Vaccinia Virus protein VP39"/>
    <property type="match status" value="1"/>
</dbReference>
<evidence type="ECO:0000256" key="2">
    <source>
        <dbReference type="ARBA" id="ARBA00004584"/>
    </source>
</evidence>
<dbReference type="PANTHER" id="PTHR13386:SF1">
    <property type="entry name" value="HISTONE PARYLATION FACTOR 1"/>
    <property type="match status" value="1"/>
</dbReference>
<dbReference type="Pfam" id="PF13639">
    <property type="entry name" value="zf-RING_2"/>
    <property type="match status" value="1"/>
</dbReference>
<accession>A0A7J6PM73</accession>
<evidence type="ECO:0000256" key="14">
    <source>
        <dbReference type="SAM" id="MobiDB-lite"/>
    </source>
</evidence>
<evidence type="ECO:0000256" key="6">
    <source>
        <dbReference type="ARBA" id="ARBA00022618"/>
    </source>
</evidence>
<feature type="coiled-coil region" evidence="13">
    <location>
        <begin position="566"/>
        <end position="593"/>
    </location>
</feature>
<dbReference type="Pfam" id="PF08241">
    <property type="entry name" value="Methyltransf_11"/>
    <property type="match status" value="1"/>
</dbReference>
<sequence>MSVDHTHLAQLRKDLSSKSAIIPALNELSEMANDTASVEDSAFIEVCHRAFTVLNTRFSATAYWQAGLELFLNVQFTCGEAGVSLPECNEWVTRAVEESDEDAKARAKERMRASVRSKPGNPNTQQQQLLDLLGINLEDLRAAVAEAEDHGMDQGAPPASRDARNELRMVTLENDELCVMCQEEMKKGSKAKKLPECGHLFHDRCIMEWLERHNTCPICRNDDLQTERKGTMNPMSAPKTTTKKSVSQRQQQPGSGSKGKVYLDLPSEGPCINGRYLPGHDGTVRIKDERPLQSKAYRKACAEYAYAYLSKHGYRSDRMKPGWFDSPSTREFFSVCEFLLERIDPNLIVSAPQKKSTPEDLISIVRTKLLYPYDVPKSALASVGAITTWPALLGLLSWLVEEADETDRMKERVNSISDASRAREKALGTAYTAWVQAGQAQTLEETAMLDKIEGLIRAEYDELKGENEKCERIIGDNDTAVENIKDSGDLDDPEEYERKNEEIRGRVGEKVREVEDLRRREQEASEDRQRWEQKTGKEKEKEQKLRDQISELTQRVDAQAYSHDDLAQLLARARRLDEETRQLQEQITQCDSDTISEETQARTEQNTLQGLCHEFNECIGTGGHPAIPRANFNPEAADFLKRTFGSLAAPGLNIESLVDARVEDTRKSLFKAEAPTAEKLAVLSKAKKEIKTVAMKEAEWKETREALLRDRAESEKKAVADAEARLVELDKQIKHLHESSEAQKSKLLEDIAAADEEARELEELTDQSVRERKGYEQRFEAAVEVINSVVEHGLRKAEDLDHCLDDELMRMQEGDPPNYSHLTRDGLPLRAPHTEWIINMLFTMAPESFCLLWEACRKLNPSNPCAALEGIGLKLVGPFQDVAEASNSLQSEWRYFYDPPEVVTVMVDLENLGRHWAYYVDKPGDSPISVLVASRADDCKFRAASDSVLSLVYDIAQEHDRGEKIVSAIESVCRDKTELTVSTSAWKARMRRAQGTTFNGLGVLVPYDKHTEVGYRELPVSSKALRGILDKIRDAPPAERDTSKLDEIFTWTNIGNDEGDFGMGLELGQDLFCADKPGVTPVFTKPLTTILRNAYNLLGRKAFVPVLEEHTQWRVSQFQELGEKCAGLAPGCLALQKISNPREVGRGSCLSMSNAKVFASTLGTVSVLIGGMYIGNYGFAARKKRYKDEDLPTERKRRRIFDEIAASWDYKVRLDEYLMGITRWRRQLIANAEGDVLEVAVGTGRNFHRRMLETAESKRHLVDPIPLHLKSGNCASMKEFPDKAFDTVVDTFGICSFEDPTETLLEMKRVCRGKVLLLEHGQSTYPLFRKYLHNTLIKHVEKFGCYNNREILRLVKQSGMRVLQVQRKHFGATYYIVCEAHPESEDSEGAADTVDEDRVAA</sequence>
<keyword evidence="15" id="KW-0472">Membrane</keyword>
<keyword evidence="7" id="KW-0498">Mitosis</keyword>
<keyword evidence="12" id="KW-0862">Zinc</keyword>
<dbReference type="GO" id="GO:0051301">
    <property type="term" value="P:cell division"/>
    <property type="evidence" value="ECO:0007669"/>
    <property type="project" value="UniProtKB-KW"/>
</dbReference>
<evidence type="ECO:0000256" key="5">
    <source>
        <dbReference type="ARBA" id="ARBA00022454"/>
    </source>
</evidence>
<dbReference type="InterPro" id="IPR055260">
    <property type="entry name" value="Ndc80_CH"/>
</dbReference>
<evidence type="ECO:0000256" key="4">
    <source>
        <dbReference type="ARBA" id="ARBA00010803"/>
    </source>
</evidence>
<dbReference type="Proteomes" id="UP000541610">
    <property type="component" value="Unassembled WGS sequence"/>
</dbReference>
<keyword evidence="11" id="KW-0137">Centromere</keyword>
<dbReference type="CDD" id="cd16454">
    <property type="entry name" value="RING-H2_PA-TM-RING"/>
    <property type="match status" value="1"/>
</dbReference>
<reference evidence="17 18" key="1">
    <citation type="submission" date="2020-04" db="EMBL/GenBank/DDBJ databases">
        <title>Perkinsus olseni comparative genomics.</title>
        <authorList>
            <person name="Bogema D.R."/>
        </authorList>
    </citation>
    <scope>NUCLEOTIDE SEQUENCE [LARGE SCALE GENOMIC DNA]</scope>
    <source>
        <strain evidence="17">00978-12</strain>
    </source>
</reference>
<dbReference type="SUPFAM" id="SSF53335">
    <property type="entry name" value="S-adenosyl-L-methionine-dependent methyltransferases"/>
    <property type="match status" value="1"/>
</dbReference>
<evidence type="ECO:0000256" key="8">
    <source>
        <dbReference type="ARBA" id="ARBA00023054"/>
    </source>
</evidence>
<feature type="compositionally biased region" description="Polar residues" evidence="14">
    <location>
        <begin position="238"/>
        <end position="255"/>
    </location>
</feature>
<gene>
    <name evidence="17" type="primary">NDC80</name>
    <name evidence="17" type="ORF">FOZ60_011794</name>
</gene>
<evidence type="ECO:0000256" key="1">
    <source>
        <dbReference type="ARBA" id="ARBA00004123"/>
    </source>
</evidence>
<dbReference type="InterPro" id="IPR019361">
    <property type="entry name" value="HPF1"/>
</dbReference>
<evidence type="ECO:0000259" key="16">
    <source>
        <dbReference type="PROSITE" id="PS50089"/>
    </source>
</evidence>
<comment type="similarity">
    <text evidence="3">Belongs to the NDC80/HEC1 family.</text>
</comment>
<dbReference type="GO" id="GO:0000775">
    <property type="term" value="C:chromosome, centromeric region"/>
    <property type="evidence" value="ECO:0007669"/>
    <property type="project" value="UniProtKB-SubCell"/>
</dbReference>
<protein>
    <submittedName>
        <fullName evidence="17">Kinetochore-associated Ndc80 complex subunit ndc80</fullName>
    </submittedName>
</protein>
<dbReference type="Gene3D" id="1.10.418.30">
    <property type="entry name" value="Ncd80 complex, Ncd80 subunit"/>
    <property type="match status" value="1"/>
</dbReference>
<evidence type="ECO:0000313" key="18">
    <source>
        <dbReference type="Proteomes" id="UP000541610"/>
    </source>
</evidence>
<evidence type="ECO:0000256" key="9">
    <source>
        <dbReference type="ARBA" id="ARBA00023242"/>
    </source>
</evidence>
<evidence type="ECO:0000256" key="3">
    <source>
        <dbReference type="ARBA" id="ARBA00007050"/>
    </source>
</evidence>
<dbReference type="Pfam" id="PF03801">
    <property type="entry name" value="Ndc80_HEC"/>
    <property type="match status" value="1"/>
</dbReference>
<evidence type="ECO:0000256" key="10">
    <source>
        <dbReference type="ARBA" id="ARBA00023306"/>
    </source>
</evidence>
<evidence type="ECO:0000256" key="11">
    <source>
        <dbReference type="ARBA" id="ARBA00023328"/>
    </source>
</evidence>
<dbReference type="Pfam" id="PF10228">
    <property type="entry name" value="HPF1"/>
    <property type="match status" value="1"/>
</dbReference>
<feature type="region of interest" description="Disordered" evidence="14">
    <location>
        <begin position="226"/>
        <end position="260"/>
    </location>
</feature>
<dbReference type="PANTHER" id="PTHR13386">
    <property type="entry name" value="HISTONE PARYLATION FACTOR 1"/>
    <property type="match status" value="1"/>
</dbReference>
<keyword evidence="10" id="KW-0131">Cell cycle</keyword>
<feature type="domain" description="RING-type" evidence="16">
    <location>
        <begin position="178"/>
        <end position="220"/>
    </location>
</feature>
<keyword evidence="15" id="KW-0812">Transmembrane</keyword>
<dbReference type="GO" id="GO:0005634">
    <property type="term" value="C:nucleus"/>
    <property type="evidence" value="ECO:0007669"/>
    <property type="project" value="UniProtKB-SubCell"/>
</dbReference>
<dbReference type="GO" id="GO:0072572">
    <property type="term" value="F:poly-ADP-D-ribose binding"/>
    <property type="evidence" value="ECO:0007669"/>
    <property type="project" value="TreeGrafter"/>
</dbReference>
<keyword evidence="15" id="KW-1133">Transmembrane helix</keyword>
<evidence type="ECO:0000313" key="17">
    <source>
        <dbReference type="EMBL" id="KAF4697122.1"/>
    </source>
</evidence>
<dbReference type="InterPro" id="IPR013083">
    <property type="entry name" value="Znf_RING/FYVE/PHD"/>
</dbReference>
<comment type="caution">
    <text evidence="17">The sequence shown here is derived from an EMBL/GenBank/DDBJ whole genome shotgun (WGS) entry which is preliminary data.</text>
</comment>
<keyword evidence="9" id="KW-0539">Nucleus</keyword>
<keyword evidence="12" id="KW-0479">Metal-binding</keyword>
<dbReference type="InterPro" id="IPR038273">
    <property type="entry name" value="Ndc80_sf"/>
</dbReference>
<dbReference type="InterPro" id="IPR013216">
    <property type="entry name" value="Methyltransf_11"/>
</dbReference>
<keyword evidence="8 13" id="KW-0175">Coiled coil</keyword>
<comment type="subcellular location">
    <subcellularLocation>
        <location evidence="2">Chromosome</location>
        <location evidence="2">Centromere</location>
    </subcellularLocation>
    <subcellularLocation>
        <location evidence="1">Nucleus</location>
    </subcellularLocation>
</comment>
<evidence type="ECO:0000256" key="12">
    <source>
        <dbReference type="PROSITE-ProRule" id="PRU00175"/>
    </source>
</evidence>
<dbReference type="GO" id="GO:0008270">
    <property type="term" value="F:zinc ion binding"/>
    <property type="evidence" value="ECO:0007669"/>
    <property type="project" value="UniProtKB-KW"/>
</dbReference>
<feature type="coiled-coil region" evidence="13">
    <location>
        <begin position="712"/>
        <end position="778"/>
    </location>
</feature>
<dbReference type="GO" id="GO:0006974">
    <property type="term" value="P:DNA damage response"/>
    <property type="evidence" value="ECO:0007669"/>
    <property type="project" value="InterPro"/>
</dbReference>
<dbReference type="EMBL" id="JABANP010000005">
    <property type="protein sequence ID" value="KAF4697122.1"/>
    <property type="molecule type" value="Genomic_DNA"/>
</dbReference>
<evidence type="ECO:0000256" key="13">
    <source>
        <dbReference type="SAM" id="Coils"/>
    </source>
</evidence>
<keyword evidence="5" id="KW-0158">Chromosome</keyword>
<evidence type="ECO:0000256" key="7">
    <source>
        <dbReference type="ARBA" id="ARBA00022776"/>
    </source>
</evidence>
<feature type="transmembrane region" description="Helical" evidence="15">
    <location>
        <begin position="1157"/>
        <end position="1179"/>
    </location>
</feature>
<comment type="similarity">
    <text evidence="4">Belongs to the HPF1 family.</text>
</comment>
<dbReference type="SUPFAM" id="SSF57850">
    <property type="entry name" value="RING/U-box"/>
    <property type="match status" value="1"/>
</dbReference>
<name>A0A7J6PM73_PEROL</name>
<proteinExistence type="inferred from homology"/>
<dbReference type="OrthoDB" id="416496at2759"/>
<keyword evidence="6" id="KW-0132">Cell division</keyword>
<feature type="region of interest" description="Disordered" evidence="14">
    <location>
        <begin position="516"/>
        <end position="544"/>
    </location>
</feature>
<dbReference type="SMART" id="SM00184">
    <property type="entry name" value="RING"/>
    <property type="match status" value="1"/>
</dbReference>
<organism evidence="17 18">
    <name type="scientific">Perkinsus olseni</name>
    <name type="common">Perkinsus atlanticus</name>
    <dbReference type="NCBI Taxonomy" id="32597"/>
    <lineage>
        <taxon>Eukaryota</taxon>
        <taxon>Sar</taxon>
        <taxon>Alveolata</taxon>
        <taxon>Perkinsozoa</taxon>
        <taxon>Perkinsea</taxon>
        <taxon>Perkinsida</taxon>
        <taxon>Perkinsidae</taxon>
        <taxon>Perkinsus</taxon>
    </lineage>
</organism>
<dbReference type="Gene3D" id="3.30.40.10">
    <property type="entry name" value="Zinc/RING finger domain, C3HC4 (zinc finger)"/>
    <property type="match status" value="1"/>
</dbReference>
<dbReference type="GO" id="GO:0042393">
    <property type="term" value="F:histone binding"/>
    <property type="evidence" value="ECO:0007669"/>
    <property type="project" value="InterPro"/>
</dbReference>
<dbReference type="InterPro" id="IPR029063">
    <property type="entry name" value="SAM-dependent_MTases_sf"/>
</dbReference>
<evidence type="ECO:0000256" key="15">
    <source>
        <dbReference type="SAM" id="Phobius"/>
    </source>
</evidence>
<dbReference type="InterPro" id="IPR001841">
    <property type="entry name" value="Znf_RING"/>
</dbReference>
<keyword evidence="12" id="KW-0863">Zinc-finger</keyword>
<dbReference type="GO" id="GO:0008757">
    <property type="term" value="F:S-adenosylmethionine-dependent methyltransferase activity"/>
    <property type="evidence" value="ECO:0007669"/>
    <property type="project" value="InterPro"/>
</dbReference>